<evidence type="ECO:0000256" key="1">
    <source>
        <dbReference type="SAM" id="SignalP"/>
    </source>
</evidence>
<keyword evidence="1" id="KW-0732">Signal</keyword>
<name>A0A7S4CVQ7_9EUGL</name>
<organism evidence="2">
    <name type="scientific">Eutreptiella gymnastica</name>
    <dbReference type="NCBI Taxonomy" id="73025"/>
    <lineage>
        <taxon>Eukaryota</taxon>
        <taxon>Discoba</taxon>
        <taxon>Euglenozoa</taxon>
        <taxon>Euglenida</taxon>
        <taxon>Spirocuta</taxon>
        <taxon>Euglenophyceae</taxon>
        <taxon>Eutreptiales</taxon>
        <taxon>Eutreptiaceae</taxon>
        <taxon>Eutreptiella</taxon>
    </lineage>
</organism>
<reference evidence="2" key="1">
    <citation type="submission" date="2021-01" db="EMBL/GenBank/DDBJ databases">
        <authorList>
            <person name="Corre E."/>
            <person name="Pelletier E."/>
            <person name="Niang G."/>
            <person name="Scheremetjew M."/>
            <person name="Finn R."/>
            <person name="Kale V."/>
            <person name="Holt S."/>
            <person name="Cochrane G."/>
            <person name="Meng A."/>
            <person name="Brown T."/>
            <person name="Cohen L."/>
        </authorList>
    </citation>
    <scope>NUCLEOTIDE SEQUENCE</scope>
    <source>
        <strain evidence="2">CCMP1594</strain>
    </source>
</reference>
<feature type="chain" id="PRO_5030555784" evidence="1">
    <location>
        <begin position="25"/>
        <end position="133"/>
    </location>
</feature>
<proteinExistence type="predicted"/>
<accession>A0A7S4CVQ7</accession>
<sequence>MPKPSKTLLKRVLVLLEFPALNTSTSILTCPGMGKAGAYWPYIEIYIHKCSETKLIPSAVSKQTPGYYLSKTGGWGPQPFFTHPFPAPTQETPEDRPLRFCELQDSRLQPLIVAVYKTTTALTHAPTPPLAQQ</sequence>
<evidence type="ECO:0000313" key="2">
    <source>
        <dbReference type="EMBL" id="CAE0808027.1"/>
    </source>
</evidence>
<dbReference type="AlphaFoldDB" id="A0A7S4CVQ7"/>
<protein>
    <submittedName>
        <fullName evidence="2">Uncharacterized protein</fullName>
    </submittedName>
</protein>
<dbReference type="EMBL" id="HBJA01054032">
    <property type="protein sequence ID" value="CAE0808027.1"/>
    <property type="molecule type" value="Transcribed_RNA"/>
</dbReference>
<feature type="signal peptide" evidence="1">
    <location>
        <begin position="1"/>
        <end position="24"/>
    </location>
</feature>
<gene>
    <name evidence="2" type="ORF">EGYM00163_LOCUS19156</name>
</gene>